<feature type="signal peptide" evidence="1">
    <location>
        <begin position="1"/>
        <end position="25"/>
    </location>
</feature>
<comment type="caution">
    <text evidence="3">The sequence shown here is derived from an EMBL/GenBank/DDBJ whole genome shotgun (WGS) entry which is preliminary data.</text>
</comment>
<dbReference type="STRING" id="1895771.BGO89_13070"/>
<feature type="chain" id="PRO_5012092620" description="Copper-binding protein MbnP-like domain-containing protein" evidence="1">
    <location>
        <begin position="26"/>
        <end position="271"/>
    </location>
</feature>
<evidence type="ECO:0000313" key="4">
    <source>
        <dbReference type="Proteomes" id="UP000184233"/>
    </source>
</evidence>
<evidence type="ECO:0000313" key="3">
    <source>
        <dbReference type="EMBL" id="OJX56264.1"/>
    </source>
</evidence>
<dbReference type="EMBL" id="MKVH01000025">
    <property type="protein sequence ID" value="OJX56264.1"/>
    <property type="molecule type" value="Genomic_DNA"/>
</dbReference>
<evidence type="ECO:0000256" key="1">
    <source>
        <dbReference type="SAM" id="SignalP"/>
    </source>
</evidence>
<protein>
    <recommendedName>
        <fullName evidence="2">Copper-binding protein MbnP-like domain-containing protein</fullName>
    </recommendedName>
</protein>
<evidence type="ECO:0000259" key="2">
    <source>
        <dbReference type="Pfam" id="PF20243"/>
    </source>
</evidence>
<keyword evidence="1" id="KW-0732">Signal</keyword>
<dbReference type="Pfam" id="PF20243">
    <property type="entry name" value="MbnP"/>
    <property type="match status" value="1"/>
</dbReference>
<name>A0A1M3KV61_9BACT</name>
<organism evidence="3 4">
    <name type="scientific">Candidatus Kapaibacterium thiocyanatum</name>
    <dbReference type="NCBI Taxonomy" id="1895771"/>
    <lineage>
        <taxon>Bacteria</taxon>
        <taxon>Pseudomonadati</taxon>
        <taxon>Candidatus Kapaibacteriota</taxon>
        <taxon>Candidatus Kapaibacteriia</taxon>
        <taxon>Candidatus Kapaibacteriales</taxon>
        <taxon>Candidatus Kapaibacteriaceae</taxon>
        <taxon>Candidatus Kapaibacterium</taxon>
    </lineage>
</organism>
<dbReference type="AlphaFoldDB" id="A0A1M3KV61"/>
<reference evidence="3 4" key="1">
    <citation type="submission" date="2016-09" db="EMBL/GenBank/DDBJ databases">
        <title>Genome-resolved meta-omics ties microbial dynamics to process performance in biotechnology for thiocyanate degradation.</title>
        <authorList>
            <person name="Kantor R.S."/>
            <person name="Huddy R.J."/>
            <person name="Iyer R."/>
            <person name="Thomas B.C."/>
            <person name="Brown C.T."/>
            <person name="Anantharaman K."/>
            <person name="Tringe S."/>
            <person name="Hettich R.L."/>
            <person name="Harrison S.T."/>
            <person name="Banfield J.F."/>
        </authorList>
    </citation>
    <scope>NUCLEOTIDE SEQUENCE [LARGE SCALE GENOMIC DNA]</scope>
    <source>
        <strain evidence="3">59-99</strain>
    </source>
</reference>
<gene>
    <name evidence="3" type="ORF">BGO89_13070</name>
</gene>
<feature type="domain" description="Copper-binding protein MbnP-like" evidence="2">
    <location>
        <begin position="36"/>
        <end position="249"/>
    </location>
</feature>
<dbReference type="Proteomes" id="UP000184233">
    <property type="component" value="Unassembled WGS sequence"/>
</dbReference>
<accession>A0A1M3KV61</accession>
<dbReference type="InterPro" id="IPR046863">
    <property type="entry name" value="MbnP-like_dom"/>
</dbReference>
<proteinExistence type="predicted"/>
<sequence>MNQISSLRAAALGLAVLFIMSGCGNQTTEPLNDGGGTVVLEFDNVVGPQELVLSGPSYVNATGESFTVTTCRYFISNVVLHRQDGALYTIPQDSSYFLVDEAVAASHLATLSKIPAGTYTSISFMIGVDSLRSASDVSRRTGVLDPGAAAADMYWVWNSGYIFMKLEGSSPAAPEAPSGERMFRYHVGGFGGIAPTPTINNIRTVRLSIPGEGMKVQRDKKTTMHLLADIMRIFDATPNVSIAANPTVMLAPFSSTIADNYATMFSVDHVH</sequence>